<dbReference type="EMBL" id="MDTQ01000001">
    <property type="protein sequence ID" value="ODC03627.1"/>
    <property type="molecule type" value="Genomic_DNA"/>
</dbReference>
<dbReference type="SUPFAM" id="SSF88713">
    <property type="entry name" value="Glycoside hydrolase/deacetylase"/>
    <property type="match status" value="1"/>
</dbReference>
<dbReference type="InterPro" id="IPR005501">
    <property type="entry name" value="LamB/YcsF/PxpA-like"/>
</dbReference>
<evidence type="ECO:0000313" key="1">
    <source>
        <dbReference type="EMBL" id="ODC03627.1"/>
    </source>
</evidence>
<dbReference type="CDD" id="cd10787">
    <property type="entry name" value="LamB_YcsF_like"/>
    <property type="match status" value="1"/>
</dbReference>
<dbReference type="AlphaFoldDB" id="A0A1E2V9H8"/>
<sequence>MQLQLNCDIGESFGAWTMGMDAEVMPYIDQANIACGFHAGDPLVMQRTVRLALTHDVTLGAHPAYPDLVGFGRRSLSCSPDEVTAMVRYQIGALMSIAAAEGGQIRYVKPHGALYNDMMRAPEILEAVLKALADLPQPLALMAMSTVDNQALRDMAASFSVPLWLEAFADRAYDEAGFLVSRREVGAVHHDQAKIVAQAQSFATGQPIQSHSGQNMLTLEVDTLCVHGDNPESIAAVRAIREALNPSALTSSLTQGDA</sequence>
<keyword evidence="2" id="KW-1185">Reference proteome</keyword>
<name>A0A1E2V9H8_9GAMM</name>
<dbReference type="NCBIfam" id="NF003814">
    <property type="entry name" value="PRK05406.1-3"/>
    <property type="match status" value="1"/>
</dbReference>
<dbReference type="PANTHER" id="PTHR30292:SF0">
    <property type="entry name" value="5-OXOPROLINASE SUBUNIT A"/>
    <property type="match status" value="1"/>
</dbReference>
<comment type="caution">
    <text evidence="1">The sequence shown here is derived from an EMBL/GenBank/DDBJ whole genome shotgun (WGS) entry which is preliminary data.</text>
</comment>
<evidence type="ECO:0000313" key="2">
    <source>
        <dbReference type="Proteomes" id="UP000094291"/>
    </source>
</evidence>
<dbReference type="RefSeq" id="WP_068998043.1">
    <property type="nucleotide sequence ID" value="NZ_MDTQ01000001.1"/>
</dbReference>
<dbReference type="STRING" id="197479.BFW38_08800"/>
<dbReference type="Pfam" id="PF03746">
    <property type="entry name" value="LamB_YcsF"/>
    <property type="match status" value="1"/>
</dbReference>
<reference evidence="1 2" key="1">
    <citation type="submission" date="2016-08" db="EMBL/GenBank/DDBJ databases">
        <authorList>
            <person name="Seilhamer J.J."/>
        </authorList>
    </citation>
    <scope>NUCLEOTIDE SEQUENCE [LARGE SCALE GENOMIC DNA]</scope>
    <source>
        <strain evidence="1 2">PH27A</strain>
    </source>
</reference>
<gene>
    <name evidence="1" type="ORF">BFW38_08800</name>
</gene>
<organism evidence="1 2">
    <name type="scientific">Terasakiispira papahanaumokuakeensis</name>
    <dbReference type="NCBI Taxonomy" id="197479"/>
    <lineage>
        <taxon>Bacteria</taxon>
        <taxon>Pseudomonadati</taxon>
        <taxon>Pseudomonadota</taxon>
        <taxon>Gammaproteobacteria</taxon>
        <taxon>Oceanospirillales</taxon>
        <taxon>Terasakiispira</taxon>
    </lineage>
</organism>
<dbReference type="NCBIfam" id="NF003816">
    <property type="entry name" value="PRK05406.1-5"/>
    <property type="match status" value="1"/>
</dbReference>
<dbReference type="GO" id="GO:0005975">
    <property type="term" value="P:carbohydrate metabolic process"/>
    <property type="evidence" value="ECO:0007669"/>
    <property type="project" value="InterPro"/>
</dbReference>
<dbReference type="Gene3D" id="3.20.20.370">
    <property type="entry name" value="Glycoside hydrolase/deacetylase"/>
    <property type="match status" value="1"/>
</dbReference>
<accession>A0A1E2V9H8</accession>
<protein>
    <recommendedName>
        <fullName evidence="3">5-oxoprolinase (ATP-hydrolyzing) subunit A</fullName>
    </recommendedName>
</protein>
<dbReference type="InterPro" id="IPR011330">
    <property type="entry name" value="Glyco_hydro/deAcase_b/a-brl"/>
</dbReference>
<dbReference type="Proteomes" id="UP000094291">
    <property type="component" value="Unassembled WGS sequence"/>
</dbReference>
<dbReference type="OrthoDB" id="9773478at2"/>
<evidence type="ECO:0008006" key="3">
    <source>
        <dbReference type="Google" id="ProtNLM"/>
    </source>
</evidence>
<dbReference type="PANTHER" id="PTHR30292">
    <property type="entry name" value="UNCHARACTERIZED PROTEIN YBGL-RELATED"/>
    <property type="match status" value="1"/>
</dbReference>
<proteinExistence type="predicted"/>